<dbReference type="WBParaSite" id="TCONS_00016517.p1">
    <property type="protein sequence ID" value="TCONS_00016517.p1"/>
    <property type="gene ID" value="XLOC_011113"/>
</dbReference>
<organism evidence="3">
    <name type="scientific">Strongyloides stercoralis</name>
    <name type="common">Threadworm</name>
    <dbReference type="NCBI Taxonomy" id="6248"/>
    <lineage>
        <taxon>Eukaryota</taxon>
        <taxon>Metazoa</taxon>
        <taxon>Ecdysozoa</taxon>
        <taxon>Nematoda</taxon>
        <taxon>Chromadorea</taxon>
        <taxon>Rhabditida</taxon>
        <taxon>Tylenchina</taxon>
        <taxon>Panagrolaimomorpha</taxon>
        <taxon>Strongyloidoidea</taxon>
        <taxon>Strongyloididae</taxon>
        <taxon>Strongyloides</taxon>
    </lineage>
</organism>
<name>A0A0K0ESN1_STRER</name>
<keyword evidence="1" id="KW-0732">Signal</keyword>
<dbReference type="Proteomes" id="UP000035681">
    <property type="component" value="Unplaced"/>
</dbReference>
<evidence type="ECO:0000313" key="4">
    <source>
        <dbReference type="WBParaSite" id="TCONS_00016517.p1"/>
    </source>
</evidence>
<protein>
    <submittedName>
        <fullName evidence="4">Peptidase M12A domain-containing protein</fullName>
    </submittedName>
</protein>
<proteinExistence type="predicted"/>
<evidence type="ECO:0000313" key="3">
    <source>
        <dbReference type="WBParaSite" id="SSTP_0001246100.1"/>
    </source>
</evidence>
<accession>A0A0K0ESN1</accession>
<dbReference type="WBParaSite" id="SSTP_0001246100.1">
    <property type="protein sequence ID" value="SSTP_0001246100.1"/>
    <property type="gene ID" value="SSTP_0001246100"/>
</dbReference>
<evidence type="ECO:0000256" key="1">
    <source>
        <dbReference type="SAM" id="SignalP"/>
    </source>
</evidence>
<dbReference type="AlphaFoldDB" id="A0A0K0ESN1"/>
<evidence type="ECO:0000313" key="2">
    <source>
        <dbReference type="Proteomes" id="UP000035681"/>
    </source>
</evidence>
<reference evidence="3" key="1">
    <citation type="submission" date="2015-08" db="UniProtKB">
        <authorList>
            <consortium name="WormBaseParasite"/>
        </authorList>
    </citation>
    <scope>IDENTIFICATION</scope>
</reference>
<sequence>MLVIKYYSFLLFCAILSFTIHEKTLAVSVKRNYSIKNFRSGIHMSILPGKKYMKYGLQDFSVPVVENSGKNNYGMRKKYDRNCFFSPVQCMTSFSNFPLDSKVGWPRK</sequence>
<keyword evidence="2" id="KW-1185">Reference proteome</keyword>
<feature type="signal peptide" evidence="1">
    <location>
        <begin position="1"/>
        <end position="26"/>
    </location>
</feature>
<feature type="chain" id="PRO_5005328812" evidence="1">
    <location>
        <begin position="27"/>
        <end position="108"/>
    </location>
</feature>